<name>A0ABD2PY21_9PLAT</name>
<dbReference type="Proteomes" id="UP001626550">
    <property type="component" value="Unassembled WGS sequence"/>
</dbReference>
<reference evidence="2 3" key="1">
    <citation type="submission" date="2024-11" db="EMBL/GenBank/DDBJ databases">
        <title>Adaptive evolution of stress response genes in parasites aligns with host niche diversity.</title>
        <authorList>
            <person name="Hahn C."/>
            <person name="Resl P."/>
        </authorList>
    </citation>
    <scope>NUCLEOTIDE SEQUENCE [LARGE SCALE GENOMIC DNA]</scope>
    <source>
        <strain evidence="2">EGGRZ-B1_66</strain>
        <tissue evidence="2">Body</tissue>
    </source>
</reference>
<feature type="region of interest" description="Disordered" evidence="1">
    <location>
        <begin position="225"/>
        <end position="251"/>
    </location>
</feature>
<comment type="caution">
    <text evidence="2">The sequence shown here is derived from an EMBL/GenBank/DDBJ whole genome shotgun (WGS) entry which is preliminary data.</text>
</comment>
<accession>A0ABD2PY21</accession>
<gene>
    <name evidence="2" type="ORF">Ciccas_009088</name>
</gene>
<organism evidence="2 3">
    <name type="scientific">Cichlidogyrus casuarinus</name>
    <dbReference type="NCBI Taxonomy" id="1844966"/>
    <lineage>
        <taxon>Eukaryota</taxon>
        <taxon>Metazoa</taxon>
        <taxon>Spiralia</taxon>
        <taxon>Lophotrochozoa</taxon>
        <taxon>Platyhelminthes</taxon>
        <taxon>Monogenea</taxon>
        <taxon>Monopisthocotylea</taxon>
        <taxon>Dactylogyridea</taxon>
        <taxon>Ancyrocephalidae</taxon>
        <taxon>Cichlidogyrus</taxon>
    </lineage>
</organism>
<protein>
    <submittedName>
        <fullName evidence="2">Uncharacterized protein</fullName>
    </submittedName>
</protein>
<evidence type="ECO:0000313" key="3">
    <source>
        <dbReference type="Proteomes" id="UP001626550"/>
    </source>
</evidence>
<evidence type="ECO:0000313" key="2">
    <source>
        <dbReference type="EMBL" id="KAL3312317.1"/>
    </source>
</evidence>
<feature type="non-terminal residue" evidence="2">
    <location>
        <position position="439"/>
    </location>
</feature>
<keyword evidence="3" id="KW-1185">Reference proteome</keyword>
<dbReference type="AlphaFoldDB" id="A0ABD2PY21"/>
<feature type="region of interest" description="Disordered" evidence="1">
    <location>
        <begin position="183"/>
        <end position="208"/>
    </location>
</feature>
<evidence type="ECO:0000256" key="1">
    <source>
        <dbReference type="SAM" id="MobiDB-lite"/>
    </source>
</evidence>
<sequence length="439" mass="48922">MNSTFSVVFLSDIKRAVLYCLELGYSNHGEHSFLSISEFVINSPCISLELVYSTKDSCEARDESVLSLSSEITRNLTDLLADDDSLVPLGGEASTDQKAHPHYTRWCKINAHIFTVQPTTLQSRKVSFKLPDWSSWGGEEGLKDLEESKVSRKVNGDVEHLLNDESPSNVQDTEQVTMMLRPNDFPTTPPENGEFHLESPDSFENSQASINGSVEKDASCEVLTPSMLGSRAKRDRSPTPSPDFSVRENSGISYPLDESRLRNMSNGLEAVLMEISAHMQQQSQMMGNFLVSLDEQKRNLEMVVNTQVQLSEKIYKMETAMQCECLSEVESVASSKVSSSRPVAEPAVNVISNRNVLKNVNELLKQMRVNQGEFTRRFNVIEQNMSSQKVMIDRLQTSVESNNLKPPILTPAGLSSQTNSDELATAVIGQFRPILQTEL</sequence>
<dbReference type="EMBL" id="JBJKFK010001749">
    <property type="protein sequence ID" value="KAL3312317.1"/>
    <property type="molecule type" value="Genomic_DNA"/>
</dbReference>
<proteinExistence type="predicted"/>